<name>A0AAD4HXN9_9PEZI</name>
<dbReference type="AlphaFoldDB" id="A0AAD4HXN9"/>
<sequence>MFYYFHTRRKPISDLARKEGHTEYTGILQEMIAEVPTRGTDRLQRKLSLDVNWFIPNRYGFELRIPDPPAPPAPDPVSWREWFDSTLGFGQARHTQKSKDEEKGVKEEKLIEVEEKEGSK</sequence>
<feature type="region of interest" description="Disordered" evidence="1">
    <location>
        <begin position="91"/>
        <end position="120"/>
    </location>
</feature>
<keyword evidence="3" id="KW-1185">Reference proteome</keyword>
<comment type="caution">
    <text evidence="2">The sequence shown here is derived from an EMBL/GenBank/DDBJ whole genome shotgun (WGS) entry which is preliminary data.</text>
</comment>
<reference evidence="2" key="1">
    <citation type="submission" date="2023-02" db="EMBL/GenBank/DDBJ databases">
        <authorList>
            <person name="Palmer J.M."/>
        </authorList>
    </citation>
    <scope>NUCLEOTIDE SEQUENCE</scope>
    <source>
        <strain evidence="2">FW57</strain>
    </source>
</reference>
<evidence type="ECO:0000256" key="1">
    <source>
        <dbReference type="SAM" id="MobiDB-lite"/>
    </source>
</evidence>
<dbReference type="EMBL" id="JAHCVI010000005">
    <property type="protein sequence ID" value="KAG7284718.1"/>
    <property type="molecule type" value="Genomic_DNA"/>
</dbReference>
<organism evidence="2 3">
    <name type="scientific">Staphylotrichum longicolle</name>
    <dbReference type="NCBI Taxonomy" id="669026"/>
    <lineage>
        <taxon>Eukaryota</taxon>
        <taxon>Fungi</taxon>
        <taxon>Dikarya</taxon>
        <taxon>Ascomycota</taxon>
        <taxon>Pezizomycotina</taxon>
        <taxon>Sordariomycetes</taxon>
        <taxon>Sordariomycetidae</taxon>
        <taxon>Sordariales</taxon>
        <taxon>Chaetomiaceae</taxon>
        <taxon>Staphylotrichum</taxon>
    </lineage>
</organism>
<gene>
    <name evidence="2" type="ORF">NEMBOFW57_009327</name>
</gene>
<evidence type="ECO:0000313" key="3">
    <source>
        <dbReference type="Proteomes" id="UP001197093"/>
    </source>
</evidence>
<protein>
    <submittedName>
        <fullName evidence="2">Uncharacterized protein</fullName>
    </submittedName>
</protein>
<feature type="compositionally biased region" description="Basic and acidic residues" evidence="1">
    <location>
        <begin position="97"/>
        <end position="120"/>
    </location>
</feature>
<accession>A0AAD4HXN9</accession>
<proteinExistence type="predicted"/>
<evidence type="ECO:0000313" key="2">
    <source>
        <dbReference type="EMBL" id="KAG7284718.1"/>
    </source>
</evidence>
<dbReference type="Proteomes" id="UP001197093">
    <property type="component" value="Unassembled WGS sequence"/>
</dbReference>